<accession>A0A822XS54</accession>
<dbReference type="Proteomes" id="UP000607653">
    <property type="component" value="Unassembled WGS sequence"/>
</dbReference>
<evidence type="ECO:0000313" key="3">
    <source>
        <dbReference type="Proteomes" id="UP000607653"/>
    </source>
</evidence>
<name>A0A822XS54_NELNU</name>
<reference evidence="2 3" key="1">
    <citation type="journal article" date="2020" name="Mol. Biol. Evol.">
        <title>Distinct Expression and Methylation Patterns for Genes with Different Fates following a Single Whole-Genome Duplication in Flowering Plants.</title>
        <authorList>
            <person name="Shi T."/>
            <person name="Rahmani R.S."/>
            <person name="Gugger P.F."/>
            <person name="Wang M."/>
            <person name="Li H."/>
            <person name="Zhang Y."/>
            <person name="Li Z."/>
            <person name="Wang Q."/>
            <person name="Van de Peer Y."/>
            <person name="Marchal K."/>
            <person name="Chen J."/>
        </authorList>
    </citation>
    <scope>NUCLEOTIDE SEQUENCE [LARGE SCALE GENOMIC DNA]</scope>
    <source>
        <tissue evidence="2">Leaf</tissue>
    </source>
</reference>
<organism evidence="2 3">
    <name type="scientific">Nelumbo nucifera</name>
    <name type="common">Sacred lotus</name>
    <dbReference type="NCBI Taxonomy" id="4432"/>
    <lineage>
        <taxon>Eukaryota</taxon>
        <taxon>Viridiplantae</taxon>
        <taxon>Streptophyta</taxon>
        <taxon>Embryophyta</taxon>
        <taxon>Tracheophyta</taxon>
        <taxon>Spermatophyta</taxon>
        <taxon>Magnoliopsida</taxon>
        <taxon>Proteales</taxon>
        <taxon>Nelumbonaceae</taxon>
        <taxon>Nelumbo</taxon>
    </lineage>
</organism>
<feature type="region of interest" description="Disordered" evidence="1">
    <location>
        <begin position="1"/>
        <end position="25"/>
    </location>
</feature>
<evidence type="ECO:0000313" key="2">
    <source>
        <dbReference type="EMBL" id="DAD20318.1"/>
    </source>
</evidence>
<gene>
    <name evidence="2" type="ORF">HUJ06_021782</name>
</gene>
<keyword evidence="3" id="KW-1185">Reference proteome</keyword>
<comment type="caution">
    <text evidence="2">The sequence shown here is derived from an EMBL/GenBank/DDBJ whole genome shotgun (WGS) entry which is preliminary data.</text>
</comment>
<dbReference type="EMBL" id="DUZY01000001">
    <property type="protein sequence ID" value="DAD20318.1"/>
    <property type="molecule type" value="Genomic_DNA"/>
</dbReference>
<dbReference type="AlphaFoldDB" id="A0A822XS54"/>
<sequence length="70" mass="6525">MQPSPGEKRPHSCNHTSAGFSSSASGISSFGAAGASLESVVSGVSSTTGSGAAALVSSSTFSATGSGVTS</sequence>
<protein>
    <submittedName>
        <fullName evidence="2">Uncharacterized protein</fullName>
    </submittedName>
</protein>
<proteinExistence type="predicted"/>
<feature type="compositionally biased region" description="Basic and acidic residues" evidence="1">
    <location>
        <begin position="1"/>
        <end position="10"/>
    </location>
</feature>
<evidence type="ECO:0000256" key="1">
    <source>
        <dbReference type="SAM" id="MobiDB-lite"/>
    </source>
</evidence>